<dbReference type="Proteomes" id="UP000250369">
    <property type="component" value="Unassembled WGS sequence"/>
</dbReference>
<evidence type="ECO:0000313" key="2">
    <source>
        <dbReference type="Proteomes" id="UP000250369"/>
    </source>
</evidence>
<comment type="caution">
    <text evidence="1">The sequence shown here is derived from an EMBL/GenBank/DDBJ whole genome shotgun (WGS) entry which is preliminary data.</text>
</comment>
<protein>
    <submittedName>
        <fullName evidence="1">Uncharacterized protein</fullName>
    </submittedName>
</protein>
<dbReference type="EMBL" id="QMFB01000023">
    <property type="protein sequence ID" value="RAV15588.1"/>
    <property type="molecule type" value="Genomic_DNA"/>
</dbReference>
<proteinExistence type="predicted"/>
<keyword evidence="2" id="KW-1185">Reference proteome</keyword>
<sequence>MNAGEEKLGNGSREKESLISRRKLLASIGAAGIGMASSSLLNGAGQAYAAAPEEKKNKVKDLMAMNIVEYTTIAELRGQSIAAARSEVT</sequence>
<dbReference type="InterPro" id="IPR006311">
    <property type="entry name" value="TAT_signal"/>
</dbReference>
<organism evidence="1 2">
    <name type="scientific">Paenibacillus contaminans</name>
    <dbReference type="NCBI Taxonomy" id="450362"/>
    <lineage>
        <taxon>Bacteria</taxon>
        <taxon>Bacillati</taxon>
        <taxon>Bacillota</taxon>
        <taxon>Bacilli</taxon>
        <taxon>Bacillales</taxon>
        <taxon>Paenibacillaceae</taxon>
        <taxon>Paenibacillus</taxon>
    </lineage>
</organism>
<accession>A0A329M772</accession>
<dbReference type="RefSeq" id="WP_113034706.1">
    <property type="nucleotide sequence ID" value="NZ_QMFB01000023.1"/>
</dbReference>
<reference evidence="1 2" key="1">
    <citation type="journal article" date="2009" name="Int. J. Syst. Evol. Microbiol.">
        <title>Paenibacillus contaminans sp. nov., isolated from a contaminated laboratory plate.</title>
        <authorList>
            <person name="Chou J.H."/>
            <person name="Lee J.H."/>
            <person name="Lin M.C."/>
            <person name="Chang P.S."/>
            <person name="Arun A.B."/>
            <person name="Young C.C."/>
            <person name="Chen W.M."/>
        </authorList>
    </citation>
    <scope>NUCLEOTIDE SEQUENCE [LARGE SCALE GENOMIC DNA]</scope>
    <source>
        <strain evidence="1 2">CKOBP-6</strain>
    </source>
</reference>
<dbReference type="AlphaFoldDB" id="A0A329M772"/>
<name>A0A329M772_9BACL</name>
<gene>
    <name evidence="1" type="ORF">DQG23_29875</name>
</gene>
<evidence type="ECO:0000313" key="1">
    <source>
        <dbReference type="EMBL" id="RAV15588.1"/>
    </source>
</evidence>
<dbReference type="PROSITE" id="PS51318">
    <property type="entry name" value="TAT"/>
    <property type="match status" value="1"/>
</dbReference>